<dbReference type="RefSeq" id="WP_077276689.1">
    <property type="nucleotide sequence ID" value="NZ_CP019609.1"/>
</dbReference>
<dbReference type="EMBL" id="CP019609">
    <property type="protein sequence ID" value="AQP54600.1"/>
    <property type="molecule type" value="Genomic_DNA"/>
</dbReference>
<dbReference type="Gene3D" id="1.10.490.50">
    <property type="entry name" value="Antibiotic binding domain of TipA-like multidrug resistance regulators"/>
    <property type="match status" value="1"/>
</dbReference>
<dbReference type="InterPro" id="IPR047057">
    <property type="entry name" value="MerR_fam"/>
</dbReference>
<dbReference type="Pfam" id="PF13411">
    <property type="entry name" value="MerR_1"/>
    <property type="match status" value="1"/>
</dbReference>
<dbReference type="Gene3D" id="1.10.1660.10">
    <property type="match status" value="1"/>
</dbReference>
<protein>
    <submittedName>
        <fullName evidence="5">Uncharacterized protein</fullName>
    </submittedName>
</protein>
<evidence type="ECO:0000256" key="3">
    <source>
        <dbReference type="ARBA" id="ARBA00023159"/>
    </source>
</evidence>
<evidence type="ECO:0000256" key="4">
    <source>
        <dbReference type="ARBA" id="ARBA00023163"/>
    </source>
</evidence>
<sequence length="253" mass="29712">MTYTISELANLSGVTTRTLRYYDQIGLLKPTLKSPSGYRLYTQKEVDCLEQILFFKTFGFSLQTIQLLLQQTPEQRLAELIKQKTRLINEKNTLNQLITSLDQSIKTYQGDMTMTNTEKFRHFMTQKITENQDQYGHELTQTYSEETLKQSQEKWMHLSPADYHAMLDYEASLFATLNLLLKTKSPDLTSHEAQKAFQAHKNWLQLTAPFYHREYHLALAEMYLADDRFATYYNTRTEKPSAQLLHDIITYYA</sequence>
<evidence type="ECO:0000256" key="1">
    <source>
        <dbReference type="ARBA" id="ARBA00023015"/>
    </source>
</evidence>
<keyword evidence="6" id="KW-1185">Reference proteome</keyword>
<dbReference type="PANTHER" id="PTHR30204:SF90">
    <property type="entry name" value="HTH-TYPE TRANSCRIPTIONAL ACTIVATOR MTA"/>
    <property type="match status" value="1"/>
</dbReference>
<dbReference type="SUPFAM" id="SSF89082">
    <property type="entry name" value="Antibiotic binding domain of TipA-like multidrug resistance regulators"/>
    <property type="match status" value="1"/>
</dbReference>
<name>A0A1Q2D8D3_9ENTE</name>
<dbReference type="Pfam" id="PF07739">
    <property type="entry name" value="TipAS"/>
    <property type="match status" value="1"/>
</dbReference>
<dbReference type="InterPro" id="IPR012925">
    <property type="entry name" value="TipAS_dom"/>
</dbReference>
<organism evidence="5 6">
    <name type="scientific">Vagococcus penaei</name>
    <dbReference type="NCBI Taxonomy" id="633807"/>
    <lineage>
        <taxon>Bacteria</taxon>
        <taxon>Bacillati</taxon>
        <taxon>Bacillota</taxon>
        <taxon>Bacilli</taxon>
        <taxon>Lactobacillales</taxon>
        <taxon>Enterococcaceae</taxon>
        <taxon>Vagococcus</taxon>
    </lineage>
</organism>
<evidence type="ECO:0000313" key="6">
    <source>
        <dbReference type="Proteomes" id="UP000188246"/>
    </source>
</evidence>
<keyword evidence="4" id="KW-0804">Transcription</keyword>
<dbReference type="SMART" id="SM00422">
    <property type="entry name" value="HTH_MERR"/>
    <property type="match status" value="1"/>
</dbReference>
<dbReference type="STRING" id="633807.BW732_10570"/>
<dbReference type="SUPFAM" id="SSF46955">
    <property type="entry name" value="Putative DNA-binding domain"/>
    <property type="match status" value="1"/>
</dbReference>
<evidence type="ECO:0000313" key="5">
    <source>
        <dbReference type="EMBL" id="AQP54600.1"/>
    </source>
</evidence>
<keyword evidence="2" id="KW-0238">DNA-binding</keyword>
<evidence type="ECO:0000256" key="2">
    <source>
        <dbReference type="ARBA" id="ARBA00023125"/>
    </source>
</evidence>
<dbReference type="GO" id="GO:0003677">
    <property type="term" value="F:DNA binding"/>
    <property type="evidence" value="ECO:0007669"/>
    <property type="project" value="UniProtKB-KW"/>
</dbReference>
<dbReference type="KEGG" id="vpi:BW732_10570"/>
<dbReference type="CDD" id="cd01106">
    <property type="entry name" value="HTH_TipAL-Mta"/>
    <property type="match status" value="1"/>
</dbReference>
<dbReference type="InterPro" id="IPR000551">
    <property type="entry name" value="MerR-type_HTH_dom"/>
</dbReference>
<dbReference type="AlphaFoldDB" id="A0A1Q2D8D3"/>
<dbReference type="PANTHER" id="PTHR30204">
    <property type="entry name" value="REDOX-CYCLING DRUG-SENSING TRANSCRIPTIONAL ACTIVATOR SOXR"/>
    <property type="match status" value="1"/>
</dbReference>
<dbReference type="InterPro" id="IPR009061">
    <property type="entry name" value="DNA-bd_dom_put_sf"/>
</dbReference>
<keyword evidence="3" id="KW-0010">Activator</keyword>
<reference evidence="5 6" key="1">
    <citation type="journal article" date="2010" name="Int. J. Syst. Evol. Microbiol.">
        <title>Vagococcus penaei sp. nov., isolated from spoilage microbiota of cooked shrimp (Penaeus vannamei).</title>
        <authorList>
            <person name="Jaffres E."/>
            <person name="Prevost H."/>
            <person name="Rossero A."/>
            <person name="Joffraud J.J."/>
            <person name="Dousset X."/>
        </authorList>
    </citation>
    <scope>NUCLEOTIDE SEQUENCE [LARGE SCALE GENOMIC DNA]</scope>
    <source>
        <strain evidence="5 6">CD276</strain>
    </source>
</reference>
<dbReference type="InterPro" id="IPR036244">
    <property type="entry name" value="TipA-like_antibiotic-bd"/>
</dbReference>
<proteinExistence type="predicted"/>
<dbReference type="PROSITE" id="PS00552">
    <property type="entry name" value="HTH_MERR_1"/>
    <property type="match status" value="1"/>
</dbReference>
<gene>
    <name evidence="5" type="ORF">BW732_10570</name>
</gene>
<dbReference type="OrthoDB" id="9814833at2"/>
<accession>A0A1Q2D8D3</accession>
<dbReference type="GO" id="GO:0003700">
    <property type="term" value="F:DNA-binding transcription factor activity"/>
    <property type="evidence" value="ECO:0007669"/>
    <property type="project" value="InterPro"/>
</dbReference>
<keyword evidence="1" id="KW-0805">Transcription regulation</keyword>
<dbReference type="Proteomes" id="UP000188246">
    <property type="component" value="Chromosome"/>
</dbReference>
<dbReference type="PROSITE" id="PS50937">
    <property type="entry name" value="HTH_MERR_2"/>
    <property type="match status" value="1"/>
</dbReference>